<dbReference type="GO" id="GO:0016787">
    <property type="term" value="F:hydrolase activity"/>
    <property type="evidence" value="ECO:0007669"/>
    <property type="project" value="UniProtKB-KW"/>
</dbReference>
<comment type="similarity">
    <text evidence="2">Belongs to the HAD-like hydrolase superfamily.</text>
</comment>
<evidence type="ECO:0000313" key="5">
    <source>
        <dbReference type="EMBL" id="KAL3266944.1"/>
    </source>
</evidence>
<reference evidence="5 6" key="1">
    <citation type="journal article" date="2021" name="BMC Biol.">
        <title>Horizontally acquired antibacterial genes associated with adaptive radiation of ladybird beetles.</title>
        <authorList>
            <person name="Li H.S."/>
            <person name="Tang X.F."/>
            <person name="Huang Y.H."/>
            <person name="Xu Z.Y."/>
            <person name="Chen M.L."/>
            <person name="Du X.Y."/>
            <person name="Qiu B.Y."/>
            <person name="Chen P.T."/>
            <person name="Zhang W."/>
            <person name="Slipinski A."/>
            <person name="Escalona H.E."/>
            <person name="Waterhouse R.M."/>
            <person name="Zwick A."/>
            <person name="Pang H."/>
        </authorList>
    </citation>
    <scope>NUCLEOTIDE SEQUENCE [LARGE SCALE GENOMIC DNA]</scope>
    <source>
        <strain evidence="5">SYSU2018</strain>
    </source>
</reference>
<feature type="binding site" evidence="4">
    <location>
        <position position="248"/>
    </location>
    <ligand>
        <name>Mg(2+)</name>
        <dbReference type="ChEBI" id="CHEBI:18420"/>
    </ligand>
</feature>
<organism evidence="5 6">
    <name type="scientific">Cryptolaemus montrouzieri</name>
    <dbReference type="NCBI Taxonomy" id="559131"/>
    <lineage>
        <taxon>Eukaryota</taxon>
        <taxon>Metazoa</taxon>
        <taxon>Ecdysozoa</taxon>
        <taxon>Arthropoda</taxon>
        <taxon>Hexapoda</taxon>
        <taxon>Insecta</taxon>
        <taxon>Pterygota</taxon>
        <taxon>Neoptera</taxon>
        <taxon>Endopterygota</taxon>
        <taxon>Coleoptera</taxon>
        <taxon>Polyphaga</taxon>
        <taxon>Cucujiformia</taxon>
        <taxon>Coccinelloidea</taxon>
        <taxon>Coccinellidae</taxon>
        <taxon>Scymninae</taxon>
        <taxon>Scymnini</taxon>
        <taxon>Cryptolaemus</taxon>
    </lineage>
</organism>
<proteinExistence type="inferred from homology"/>
<dbReference type="Gene3D" id="3.40.50.1000">
    <property type="entry name" value="HAD superfamily/HAD-like"/>
    <property type="match status" value="2"/>
</dbReference>
<keyword evidence="4" id="KW-0460">Magnesium</keyword>
<dbReference type="InterPro" id="IPR006357">
    <property type="entry name" value="HAD-SF_hydro_IIA"/>
</dbReference>
<evidence type="ECO:0000256" key="4">
    <source>
        <dbReference type="PIRSR" id="PIRSR000915-3"/>
    </source>
</evidence>
<comment type="cofactor">
    <cofactor evidence="4">
        <name>Mg(2+)</name>
        <dbReference type="ChEBI" id="CHEBI:18420"/>
    </cofactor>
    <text evidence="4">Divalent metal ions. Mg(2+) is the most effective.</text>
</comment>
<dbReference type="InterPro" id="IPR006349">
    <property type="entry name" value="PGP_euk"/>
</dbReference>
<dbReference type="AlphaFoldDB" id="A0ABD2ML24"/>
<dbReference type="InterPro" id="IPR036412">
    <property type="entry name" value="HAD-like_sf"/>
</dbReference>
<dbReference type="NCBIfam" id="TIGR01452">
    <property type="entry name" value="PGP_euk"/>
    <property type="match status" value="1"/>
</dbReference>
<sequence>MYYLSCTNLLNLSKQAFWRYLHTFDTVLTSCEGVLWNDDREIKGSAATLNRLREIGKQIFFITNNSRRTREEVVRHAEKMGFIIHKNEVISSSYLIAYYLTEMKFSGTVYVVGSRGLVEELNAVGIKHIGTGPDIAIGTIPEVYDNVYIDPSVTAVVVGLDEHFSYVKIIKASTYLQNPNCEFLAASFEERRSGFIPKVFPATGAILTAIETCSGRKAKILGKPGVFLAEYLTRRHCVDSQRSLFIGDRLRVDMLLGYRCNFQTLLVLSGLTKREDLNRKRRSITSETKAEDILLPNLYTKALEDILPYLILK</sequence>
<dbReference type="SUPFAM" id="SSF56784">
    <property type="entry name" value="HAD-like"/>
    <property type="match status" value="1"/>
</dbReference>
<keyword evidence="1 2" id="KW-0378">Hydrolase</keyword>
<dbReference type="Pfam" id="PF13242">
    <property type="entry name" value="Hydrolase_like"/>
    <property type="match status" value="1"/>
</dbReference>
<dbReference type="Proteomes" id="UP001516400">
    <property type="component" value="Unassembled WGS sequence"/>
</dbReference>
<protein>
    <recommendedName>
        <fullName evidence="7">Glycerol-3-phosphate phosphatase</fullName>
    </recommendedName>
</protein>
<dbReference type="PANTHER" id="PTHR19288:SF93">
    <property type="entry name" value="FI11325P-RELATED"/>
    <property type="match status" value="1"/>
</dbReference>
<evidence type="ECO:0008006" key="7">
    <source>
        <dbReference type="Google" id="ProtNLM"/>
    </source>
</evidence>
<evidence type="ECO:0000256" key="1">
    <source>
        <dbReference type="ARBA" id="ARBA00022801"/>
    </source>
</evidence>
<dbReference type="PIRSF" id="PIRSF000915">
    <property type="entry name" value="PGP-type_phosphatase"/>
    <property type="match status" value="1"/>
</dbReference>
<evidence type="ECO:0000256" key="3">
    <source>
        <dbReference type="PIRSR" id="PIRSR000915-2"/>
    </source>
</evidence>
<dbReference type="NCBIfam" id="TIGR01460">
    <property type="entry name" value="HAD-SF-IIA"/>
    <property type="match status" value="1"/>
</dbReference>
<dbReference type="InterPro" id="IPR023214">
    <property type="entry name" value="HAD_sf"/>
</dbReference>
<keyword evidence="6" id="KW-1185">Reference proteome</keyword>
<keyword evidence="4" id="KW-0479">Metal-binding</keyword>
<accession>A0ABD2ML24</accession>
<dbReference type="EMBL" id="JABFTP020000001">
    <property type="protein sequence ID" value="KAL3266944.1"/>
    <property type="molecule type" value="Genomic_DNA"/>
</dbReference>
<feature type="binding site" evidence="3">
    <location>
        <position position="223"/>
    </location>
    <ligand>
        <name>substrate</name>
    </ligand>
</feature>
<dbReference type="PANTHER" id="PTHR19288">
    <property type="entry name" value="4-NITROPHENYLPHOSPHATASE-RELATED"/>
    <property type="match status" value="1"/>
</dbReference>
<dbReference type="Pfam" id="PF13344">
    <property type="entry name" value="Hydrolase_6"/>
    <property type="match status" value="1"/>
</dbReference>
<comment type="caution">
    <text evidence="5">The sequence shown here is derived from an EMBL/GenBank/DDBJ whole genome shotgun (WGS) entry which is preliminary data.</text>
</comment>
<evidence type="ECO:0000313" key="6">
    <source>
        <dbReference type="Proteomes" id="UP001516400"/>
    </source>
</evidence>
<evidence type="ECO:0000256" key="2">
    <source>
        <dbReference type="PIRNR" id="PIRNR000915"/>
    </source>
</evidence>
<name>A0ABD2ML24_9CUCU</name>
<gene>
    <name evidence="5" type="ORF">HHI36_011094</name>
</gene>